<dbReference type="AlphaFoldDB" id="A0A6I3KJ85"/>
<protein>
    <submittedName>
        <fullName evidence="2">Uncharacterized protein</fullName>
    </submittedName>
</protein>
<evidence type="ECO:0000313" key="2">
    <source>
        <dbReference type="EMBL" id="MTD95134.1"/>
    </source>
</evidence>
<feature type="transmembrane region" description="Helical" evidence="1">
    <location>
        <begin position="104"/>
        <end position="123"/>
    </location>
</feature>
<sequence>MSFRSMLPTLLLAFALSIFVCVLAAARDSTATLALAAGLFAVQVLFALLRINAPLWRSPANPAADFEWAWSNTMLTALVYAWGATAMFAIYSLTGLAWRHWWQYGAGMALLALATLWFAHQLASGRDRQAQARSLNILLVMTWLQLAAVVIALAYLVSSGKLATEKADWAANVVFLTGGLTVAAISLVSLYTYRRRRALEPTRA</sequence>
<evidence type="ECO:0000313" key="3">
    <source>
        <dbReference type="Proteomes" id="UP000440694"/>
    </source>
</evidence>
<feature type="transmembrane region" description="Helical" evidence="1">
    <location>
        <begin position="34"/>
        <end position="53"/>
    </location>
</feature>
<accession>A0A6I3KJ85</accession>
<dbReference type="EMBL" id="WMBQ01000002">
    <property type="protein sequence ID" value="MTD95134.1"/>
    <property type="molecule type" value="Genomic_DNA"/>
</dbReference>
<feature type="transmembrane region" description="Helical" evidence="1">
    <location>
        <begin position="74"/>
        <end position="98"/>
    </location>
</feature>
<feature type="transmembrane region" description="Helical" evidence="1">
    <location>
        <begin position="169"/>
        <end position="193"/>
    </location>
</feature>
<keyword evidence="1" id="KW-1133">Transmembrane helix</keyword>
<keyword evidence="1" id="KW-0812">Transmembrane</keyword>
<reference evidence="2 3" key="1">
    <citation type="submission" date="2019-11" db="EMBL/GenBank/DDBJ databases">
        <title>Identification of a novel strain.</title>
        <authorList>
            <person name="Xu Q."/>
            <person name="Wang G."/>
        </authorList>
    </citation>
    <scope>NUCLEOTIDE SEQUENCE [LARGE SCALE GENOMIC DNA]</scope>
    <source>
        <strain evidence="3">xq</strain>
    </source>
</reference>
<keyword evidence="3" id="KW-1185">Reference proteome</keyword>
<proteinExistence type="predicted"/>
<gene>
    <name evidence="2" type="ORF">GIW81_12410</name>
</gene>
<comment type="caution">
    <text evidence="2">The sequence shown here is derived from an EMBL/GenBank/DDBJ whole genome shotgun (WGS) entry which is preliminary data.</text>
</comment>
<organism evidence="2 3">
    <name type="scientific">Hyphomicrobium album</name>
    <dbReference type="NCBI Taxonomy" id="2665159"/>
    <lineage>
        <taxon>Bacteria</taxon>
        <taxon>Pseudomonadati</taxon>
        <taxon>Pseudomonadota</taxon>
        <taxon>Alphaproteobacteria</taxon>
        <taxon>Hyphomicrobiales</taxon>
        <taxon>Hyphomicrobiaceae</taxon>
        <taxon>Hyphomicrobium</taxon>
    </lineage>
</organism>
<dbReference type="RefSeq" id="WP_154739707.1">
    <property type="nucleotide sequence ID" value="NZ_WMBQ01000002.1"/>
</dbReference>
<dbReference type="Proteomes" id="UP000440694">
    <property type="component" value="Unassembled WGS sequence"/>
</dbReference>
<name>A0A6I3KJ85_9HYPH</name>
<evidence type="ECO:0000256" key="1">
    <source>
        <dbReference type="SAM" id="Phobius"/>
    </source>
</evidence>
<keyword evidence="1" id="KW-0472">Membrane</keyword>
<feature type="transmembrane region" description="Helical" evidence="1">
    <location>
        <begin position="135"/>
        <end position="157"/>
    </location>
</feature>